<evidence type="ECO:0000313" key="2">
    <source>
        <dbReference type="Proteomes" id="UP001056120"/>
    </source>
</evidence>
<organism evidence="1 2">
    <name type="scientific">Smallanthus sonchifolius</name>
    <dbReference type="NCBI Taxonomy" id="185202"/>
    <lineage>
        <taxon>Eukaryota</taxon>
        <taxon>Viridiplantae</taxon>
        <taxon>Streptophyta</taxon>
        <taxon>Embryophyta</taxon>
        <taxon>Tracheophyta</taxon>
        <taxon>Spermatophyta</taxon>
        <taxon>Magnoliopsida</taxon>
        <taxon>eudicotyledons</taxon>
        <taxon>Gunneridae</taxon>
        <taxon>Pentapetalae</taxon>
        <taxon>asterids</taxon>
        <taxon>campanulids</taxon>
        <taxon>Asterales</taxon>
        <taxon>Asteraceae</taxon>
        <taxon>Asteroideae</taxon>
        <taxon>Heliantheae alliance</taxon>
        <taxon>Millerieae</taxon>
        <taxon>Smallanthus</taxon>
    </lineage>
</organism>
<proteinExistence type="predicted"/>
<comment type="caution">
    <text evidence="1">The sequence shown here is derived from an EMBL/GenBank/DDBJ whole genome shotgun (WGS) entry which is preliminary data.</text>
</comment>
<reference evidence="1 2" key="2">
    <citation type="journal article" date="2022" name="Mol. Ecol. Resour.">
        <title>The genomes of chicory, endive, great burdock and yacon provide insights into Asteraceae paleo-polyploidization history and plant inulin production.</title>
        <authorList>
            <person name="Fan W."/>
            <person name="Wang S."/>
            <person name="Wang H."/>
            <person name="Wang A."/>
            <person name="Jiang F."/>
            <person name="Liu H."/>
            <person name="Zhao H."/>
            <person name="Xu D."/>
            <person name="Zhang Y."/>
        </authorList>
    </citation>
    <scope>NUCLEOTIDE SEQUENCE [LARGE SCALE GENOMIC DNA]</scope>
    <source>
        <strain evidence="2">cv. Yunnan</strain>
        <tissue evidence="1">Leaves</tissue>
    </source>
</reference>
<evidence type="ECO:0000313" key="1">
    <source>
        <dbReference type="EMBL" id="KAI3828737.1"/>
    </source>
</evidence>
<dbReference type="Proteomes" id="UP001056120">
    <property type="component" value="Linkage Group LG01"/>
</dbReference>
<protein>
    <submittedName>
        <fullName evidence="1">Uncharacterized protein</fullName>
    </submittedName>
</protein>
<dbReference type="EMBL" id="CM042018">
    <property type="protein sequence ID" value="KAI3828737.1"/>
    <property type="molecule type" value="Genomic_DNA"/>
</dbReference>
<accession>A0ACB9K8X0</accession>
<sequence length="591" mass="63299">MVVSVGINYGQIANNLPSPEHVVPLVKSIGATKIKLYDADPKVLKAFANTGVEFIVGLGNEYLSKMTDPANAQAWVKSNVQAYLPATKITSIAVGNEVLTFNDTSLSGCLLPAMQSVHIALVNLKLDRQVTVTTAHSVAILQNSYPPSAGAFRQDLTGCIAPILNFLSKTCSPFLINAYPFFAYKANPKHVSIDFVLFEPNSGVVDPANNLHYDNMLFTQIDAVYAALGWLGYKKMTVQISETGWPSKGDEDEVGASPENAKKYNGNLLKIISQKKGTPARPDTDLNIFVFAMFNENLKPGPTSERNYGLFRPDGTPAYGLGFSGTAVSGGNSTSMGGSGRGTNGPWIYLSPPVNTSSGYLHISSSTIAKWETSRRREDGRPGNRKKTETTGTGKSGRRPHEPPMIINSPEVGGAEGSFLEVEEVPETSPLGLAHHINSPVSLERRGNNLGFLARSEDGISSVPLTAVSPGPGKSLGSDPFGLNDLIFKFGAHGNNKRKAHNRSPKSKSRSIPNPLPSGKRIKRKATPCTEETYVRLDGENSAAKEQVGVRDSLSGGSEVNFRADLAGEGMDLPKDGGPVRSIQAESRDLD</sequence>
<gene>
    <name evidence="1" type="ORF">L1987_02846</name>
</gene>
<reference evidence="2" key="1">
    <citation type="journal article" date="2022" name="Mol. Ecol. Resour.">
        <title>The genomes of chicory, endive, great burdock and yacon provide insights into Asteraceae palaeo-polyploidization history and plant inulin production.</title>
        <authorList>
            <person name="Fan W."/>
            <person name="Wang S."/>
            <person name="Wang H."/>
            <person name="Wang A."/>
            <person name="Jiang F."/>
            <person name="Liu H."/>
            <person name="Zhao H."/>
            <person name="Xu D."/>
            <person name="Zhang Y."/>
        </authorList>
    </citation>
    <scope>NUCLEOTIDE SEQUENCE [LARGE SCALE GENOMIC DNA]</scope>
    <source>
        <strain evidence="2">cv. Yunnan</strain>
    </source>
</reference>
<keyword evidence="2" id="KW-1185">Reference proteome</keyword>
<name>A0ACB9K8X0_9ASTR</name>